<dbReference type="PANTHER" id="PTHR43792">
    <property type="entry name" value="GNAT FAMILY, PUTATIVE (AFU_ORTHOLOGUE AFUA_3G00765)-RELATED-RELATED"/>
    <property type="match status" value="1"/>
</dbReference>
<dbReference type="OrthoDB" id="9811523at2"/>
<comment type="caution">
    <text evidence="2">The sequence shown here is derived from an EMBL/GenBank/DDBJ whole genome shotgun (WGS) entry which is preliminary data.</text>
</comment>
<organism evidence="2 3">
    <name type="scientific">Hymenobacter chitinivorans DSM 11115</name>
    <dbReference type="NCBI Taxonomy" id="1121954"/>
    <lineage>
        <taxon>Bacteria</taxon>
        <taxon>Pseudomonadati</taxon>
        <taxon>Bacteroidota</taxon>
        <taxon>Cytophagia</taxon>
        <taxon>Cytophagales</taxon>
        <taxon>Hymenobacteraceae</taxon>
        <taxon>Hymenobacter</taxon>
    </lineage>
</organism>
<dbReference type="PROSITE" id="PS51186">
    <property type="entry name" value="GNAT"/>
    <property type="match status" value="1"/>
</dbReference>
<feature type="domain" description="N-acetyltransferase" evidence="1">
    <location>
        <begin position="17"/>
        <end position="174"/>
    </location>
</feature>
<dbReference type="PANTHER" id="PTHR43792:SF1">
    <property type="entry name" value="N-ACETYLTRANSFERASE DOMAIN-CONTAINING PROTEIN"/>
    <property type="match status" value="1"/>
</dbReference>
<reference evidence="2 3" key="1">
    <citation type="submission" date="2017-11" db="EMBL/GenBank/DDBJ databases">
        <title>Genomic Encyclopedia of Archaeal and Bacterial Type Strains, Phase II (KMG-II): From Individual Species to Whole Genera.</title>
        <authorList>
            <person name="Goeker M."/>
        </authorList>
    </citation>
    <scope>NUCLEOTIDE SEQUENCE [LARGE SCALE GENOMIC DNA]</scope>
    <source>
        <strain evidence="2 3">DSM 11115</strain>
    </source>
</reference>
<evidence type="ECO:0000313" key="3">
    <source>
        <dbReference type="Proteomes" id="UP000228535"/>
    </source>
</evidence>
<name>A0A2M9ARK5_9BACT</name>
<dbReference type="InterPro" id="IPR000182">
    <property type="entry name" value="GNAT_dom"/>
</dbReference>
<keyword evidence="2" id="KW-0808">Transferase</keyword>
<protein>
    <submittedName>
        <fullName evidence="2">Ribosomal-protein-alanine N-acetyltransferase</fullName>
    </submittedName>
</protein>
<dbReference type="SUPFAM" id="SSF55729">
    <property type="entry name" value="Acyl-CoA N-acyltransferases (Nat)"/>
    <property type="match status" value="1"/>
</dbReference>
<evidence type="ECO:0000259" key="1">
    <source>
        <dbReference type="PROSITE" id="PS51186"/>
    </source>
</evidence>
<dbReference type="InterPro" id="IPR051531">
    <property type="entry name" value="N-acetyltransferase"/>
</dbReference>
<dbReference type="RefSeq" id="WP_100338275.1">
    <property type="nucleotide sequence ID" value="NZ_PGFA01000004.1"/>
</dbReference>
<dbReference type="EMBL" id="PGFA01000004">
    <property type="protein sequence ID" value="PJJ48322.1"/>
    <property type="molecule type" value="Genomic_DNA"/>
</dbReference>
<dbReference type="Pfam" id="PF13302">
    <property type="entry name" value="Acetyltransf_3"/>
    <property type="match status" value="1"/>
</dbReference>
<dbReference type="GO" id="GO:0016747">
    <property type="term" value="F:acyltransferase activity, transferring groups other than amino-acyl groups"/>
    <property type="evidence" value="ECO:0007669"/>
    <property type="project" value="InterPro"/>
</dbReference>
<dbReference type="Proteomes" id="UP000228535">
    <property type="component" value="Unassembled WGS sequence"/>
</dbReference>
<dbReference type="AlphaFoldDB" id="A0A2M9ARK5"/>
<gene>
    <name evidence="2" type="ORF">CLV45_4024</name>
</gene>
<dbReference type="CDD" id="cd04301">
    <property type="entry name" value="NAT_SF"/>
    <property type="match status" value="1"/>
</dbReference>
<keyword evidence="3" id="KW-1185">Reference proteome</keyword>
<accession>A0A2M9ARK5</accession>
<evidence type="ECO:0000313" key="2">
    <source>
        <dbReference type="EMBL" id="PJJ48322.1"/>
    </source>
</evidence>
<sequence>MLQFQLTPFPVLTTPRLLLRELTPDDAEAIRFFRSDEEFLRYIPREKQPELAQAQAHLRLLAELLASNQGIAWALCRPEQPTELLGTICLWNLQPEHHRAEVGYGLHPHYAGQGLMTEALQAVISYGFDQLRLHSIEAQLDPANAASVSLLRKHGFVQEAYFRENYLFRDKYLDGAVYSLLTPHQE</sequence>
<dbReference type="Gene3D" id="3.40.630.30">
    <property type="match status" value="1"/>
</dbReference>
<dbReference type="InterPro" id="IPR016181">
    <property type="entry name" value="Acyl_CoA_acyltransferase"/>
</dbReference>
<proteinExistence type="predicted"/>